<dbReference type="AlphaFoldDB" id="A0A9X1A9S6"/>
<dbReference type="RefSeq" id="WP_214387970.1">
    <property type="nucleotide sequence ID" value="NZ_JAFLWW010000002.1"/>
</dbReference>
<organism evidence="1 2">
    <name type="scientific">Aminobacter anthyllidis</name>
    <dbReference type="NCBI Taxonomy" id="1035067"/>
    <lineage>
        <taxon>Bacteria</taxon>
        <taxon>Pseudomonadati</taxon>
        <taxon>Pseudomonadota</taxon>
        <taxon>Alphaproteobacteria</taxon>
        <taxon>Hyphomicrobiales</taxon>
        <taxon>Phyllobacteriaceae</taxon>
        <taxon>Aminobacter</taxon>
    </lineage>
</organism>
<keyword evidence="2" id="KW-1185">Reference proteome</keyword>
<name>A0A9X1A9S6_9HYPH</name>
<dbReference type="EMBL" id="JAFLWW010000002">
    <property type="protein sequence ID" value="MBT1155696.1"/>
    <property type="molecule type" value="Genomic_DNA"/>
</dbReference>
<gene>
    <name evidence="1" type="ORF">J1C56_08830</name>
</gene>
<comment type="caution">
    <text evidence="1">The sequence shown here is derived from an EMBL/GenBank/DDBJ whole genome shotgun (WGS) entry which is preliminary data.</text>
</comment>
<reference evidence="1" key="1">
    <citation type="journal article" date="2021" name="Microorganisms">
        <title>Phylogenomic Reconstruction and Metabolic Potential of the Genus Aminobacter.</title>
        <authorList>
            <person name="Artuso I."/>
            <person name="Turrini P."/>
            <person name="Pirolo M."/>
            <person name="Lugli G.A."/>
            <person name="Ventura M."/>
            <person name="Visca P."/>
        </authorList>
    </citation>
    <scope>NUCLEOTIDE SEQUENCE</scope>
    <source>
        <strain evidence="1">LMG 26462</strain>
    </source>
</reference>
<sequence length="205" mass="22186">MRHGSIEIVLDAIGSAHKLLEAGIYLAPFASHIVDVAQSALGIFGMPIGTKADQKLVASIANPVAKGRAQQINLVIHGNPTFNITSEIAAQLVERLSPPPREAFEQAAQATQLMMLDEQQHHRLMADGLIGTALQVDGEWYARLENGRGVLVPIFNLGGVILAHRDLYRFQGYAAQGNRGEIIGINVTTAHPLDGHQPNQVFQHI</sequence>
<evidence type="ECO:0000313" key="2">
    <source>
        <dbReference type="Proteomes" id="UP001138921"/>
    </source>
</evidence>
<proteinExistence type="predicted"/>
<evidence type="ECO:0000313" key="1">
    <source>
        <dbReference type="EMBL" id="MBT1155696.1"/>
    </source>
</evidence>
<accession>A0A9X1A9S6</accession>
<protein>
    <submittedName>
        <fullName evidence="1">Uncharacterized protein</fullName>
    </submittedName>
</protein>
<reference evidence="1" key="2">
    <citation type="submission" date="2021-03" db="EMBL/GenBank/DDBJ databases">
        <authorList>
            <person name="Artuso I."/>
            <person name="Turrini P."/>
            <person name="Pirolo M."/>
            <person name="Lugli G.A."/>
            <person name="Ventura M."/>
            <person name="Visca P."/>
        </authorList>
    </citation>
    <scope>NUCLEOTIDE SEQUENCE</scope>
    <source>
        <strain evidence="1">LMG 26462</strain>
    </source>
</reference>
<dbReference type="Proteomes" id="UP001138921">
    <property type="component" value="Unassembled WGS sequence"/>
</dbReference>